<evidence type="ECO:0000256" key="1">
    <source>
        <dbReference type="ARBA" id="ARBA00004167"/>
    </source>
</evidence>
<protein>
    <recommendedName>
        <fullName evidence="5">Late embryogenesis abundant protein LEA-2 subgroup domain-containing protein</fullName>
    </recommendedName>
</protein>
<evidence type="ECO:0000313" key="7">
    <source>
        <dbReference type="Proteomes" id="UP000653305"/>
    </source>
</evidence>
<dbReference type="Proteomes" id="UP000653305">
    <property type="component" value="Unassembled WGS sequence"/>
</dbReference>
<dbReference type="PANTHER" id="PTHR31234:SF72">
    <property type="entry name" value="NDR1_HIN1-LIKE PROTEIN 6"/>
    <property type="match status" value="1"/>
</dbReference>
<dbReference type="AlphaFoldDB" id="A0A830D5U6"/>
<evidence type="ECO:0000259" key="5">
    <source>
        <dbReference type="Pfam" id="PF03168"/>
    </source>
</evidence>
<reference evidence="6" key="1">
    <citation type="submission" date="2020-07" db="EMBL/GenBank/DDBJ databases">
        <title>Ethylene signaling mediates host invasion by parasitic plants.</title>
        <authorList>
            <person name="Yoshida S."/>
        </authorList>
    </citation>
    <scope>NUCLEOTIDE SEQUENCE</scope>
    <source>
        <strain evidence="6">Okayama</strain>
    </source>
</reference>
<sequence length="115" mass="13023">MPDFSLKTEFLVTVKADNPNNNIEFIYGEGSLVGVYYNDSDLCHGKLPSFHQGHTNTTYIKIDLTGKSEFGLGLQEALAESRKNKKVPLFVRVWAPISVVVRKFPLRQFMVFVNV</sequence>
<keyword evidence="3" id="KW-1133">Transmembrane helix</keyword>
<dbReference type="OrthoDB" id="778052at2759"/>
<accession>A0A830D5U6</accession>
<dbReference type="InterPro" id="IPR004864">
    <property type="entry name" value="LEA_2"/>
</dbReference>
<dbReference type="Pfam" id="PF03168">
    <property type="entry name" value="LEA_2"/>
    <property type="match status" value="1"/>
</dbReference>
<keyword evidence="4" id="KW-0472">Membrane</keyword>
<dbReference type="EMBL" id="BMAC01001035">
    <property type="protein sequence ID" value="GFQ05229.1"/>
    <property type="molecule type" value="Genomic_DNA"/>
</dbReference>
<evidence type="ECO:0000256" key="2">
    <source>
        <dbReference type="ARBA" id="ARBA00022692"/>
    </source>
</evidence>
<organism evidence="6 7">
    <name type="scientific">Phtheirospermum japonicum</name>
    <dbReference type="NCBI Taxonomy" id="374723"/>
    <lineage>
        <taxon>Eukaryota</taxon>
        <taxon>Viridiplantae</taxon>
        <taxon>Streptophyta</taxon>
        <taxon>Embryophyta</taxon>
        <taxon>Tracheophyta</taxon>
        <taxon>Spermatophyta</taxon>
        <taxon>Magnoliopsida</taxon>
        <taxon>eudicotyledons</taxon>
        <taxon>Gunneridae</taxon>
        <taxon>Pentapetalae</taxon>
        <taxon>asterids</taxon>
        <taxon>lamiids</taxon>
        <taxon>Lamiales</taxon>
        <taxon>Orobanchaceae</taxon>
        <taxon>Orobanchaceae incertae sedis</taxon>
        <taxon>Phtheirospermum</taxon>
    </lineage>
</organism>
<keyword evidence="2" id="KW-0812">Transmembrane</keyword>
<proteinExistence type="predicted"/>
<evidence type="ECO:0000256" key="3">
    <source>
        <dbReference type="ARBA" id="ARBA00022989"/>
    </source>
</evidence>
<dbReference type="PANTHER" id="PTHR31234">
    <property type="entry name" value="LATE EMBRYOGENESIS ABUNDANT (LEA) HYDROXYPROLINE-RICH GLYCOPROTEIN FAMILY"/>
    <property type="match status" value="1"/>
</dbReference>
<comment type="subcellular location">
    <subcellularLocation>
        <location evidence="1">Membrane</location>
        <topology evidence="1">Single-pass membrane protein</topology>
    </subcellularLocation>
</comment>
<gene>
    <name evidence="6" type="ORF">PHJA_002667000</name>
</gene>
<evidence type="ECO:0000256" key="4">
    <source>
        <dbReference type="ARBA" id="ARBA00023136"/>
    </source>
</evidence>
<dbReference type="InterPro" id="IPR044839">
    <property type="entry name" value="NDR1-like"/>
</dbReference>
<evidence type="ECO:0000313" key="6">
    <source>
        <dbReference type="EMBL" id="GFQ05229.1"/>
    </source>
</evidence>
<dbReference type="GO" id="GO:0098542">
    <property type="term" value="P:defense response to other organism"/>
    <property type="evidence" value="ECO:0007669"/>
    <property type="project" value="InterPro"/>
</dbReference>
<name>A0A830D5U6_9LAMI</name>
<dbReference type="GO" id="GO:0005886">
    <property type="term" value="C:plasma membrane"/>
    <property type="evidence" value="ECO:0007669"/>
    <property type="project" value="TreeGrafter"/>
</dbReference>
<feature type="domain" description="Late embryogenesis abundant protein LEA-2 subgroup" evidence="5">
    <location>
        <begin position="13"/>
        <end position="93"/>
    </location>
</feature>
<keyword evidence="7" id="KW-1185">Reference proteome</keyword>
<comment type="caution">
    <text evidence="6">The sequence shown here is derived from an EMBL/GenBank/DDBJ whole genome shotgun (WGS) entry which is preliminary data.</text>
</comment>